<accession>A0ABQ0GFP6</accession>
<dbReference type="InterPro" id="IPR002401">
    <property type="entry name" value="Cyt_P450_E_grp-I"/>
</dbReference>
<sequence>MAMDPIPKGDLPLGWPLIVTIFLLGITSVVTYRRFFHPLRDVPGPALASISRIWHIYHILKGDQNLQLVELHEKHGHFIRLAHNEVSVSHPDGIKRILLAPLPKAPWYKMTAIPDYRFQTPMSTTDPKRKIERSRNFAAGYAMSNVLRSEPAIDGVISGFLAHLDGAAKSHSPMDLGQFFSFTAFDIIGEILFSSQFGFLASGRDLGNAIANTRALAAYASAMGFCRWVHVALFGNPFMTWLNILPYGHLFDTTVRALDKRLRDARDDSRFDIIEHWFRAMEKHPDRLNLRDVYAMATGVVGAASDTVSCALQAFVYFMLRTPGAWERARREIDEAQKTHGTCKDKVVAFADAQKLPYLQACLKEGLRVFGPVPMTLPRVAPAEGVTIGERHFPEGTILSINPWVMHLSKEIWGPDAREFNPDRWLREDAASFDKWFMPWGQGYNSCPGQHISRIEMSKIAATLVRDYDISQVNPGQDWEWEAYFSLVPHSWPCYIKVRREIS</sequence>
<dbReference type="PANTHER" id="PTHR24305">
    <property type="entry name" value="CYTOCHROME P450"/>
    <property type="match status" value="1"/>
</dbReference>
<dbReference type="GeneID" id="98177521"/>
<comment type="caution">
    <text evidence="7">The sequence shown here is derived from an EMBL/GenBank/DDBJ whole genome shotgun (WGS) entry which is preliminary data.</text>
</comment>
<keyword evidence="6" id="KW-0812">Transmembrane</keyword>
<feature type="transmembrane region" description="Helical" evidence="6">
    <location>
        <begin position="13"/>
        <end position="32"/>
    </location>
</feature>
<dbReference type="PANTHER" id="PTHR24305:SF232">
    <property type="entry name" value="P450, PUTATIVE (EUROFUNG)-RELATED"/>
    <property type="match status" value="1"/>
</dbReference>
<dbReference type="EMBL" id="BAAFSV010000003">
    <property type="protein sequence ID" value="GAB1316568.1"/>
    <property type="molecule type" value="Genomic_DNA"/>
</dbReference>
<protein>
    <submittedName>
        <fullName evidence="7">Benzoate 4-monooxygenase cytochrome P450</fullName>
    </submittedName>
</protein>
<dbReference type="RefSeq" id="XP_070918299.1">
    <property type="nucleotide sequence ID" value="XM_071062198.1"/>
</dbReference>
<gene>
    <name evidence="7" type="ORF">MFIFM68171_06778</name>
</gene>
<proteinExistence type="inferred from homology"/>
<evidence type="ECO:0000313" key="7">
    <source>
        <dbReference type="EMBL" id="GAB1316568.1"/>
    </source>
</evidence>
<dbReference type="Gene3D" id="1.10.630.10">
    <property type="entry name" value="Cytochrome P450"/>
    <property type="match status" value="1"/>
</dbReference>
<comment type="cofactor">
    <cofactor evidence="1">
        <name>heme</name>
        <dbReference type="ChEBI" id="CHEBI:30413"/>
    </cofactor>
</comment>
<reference evidence="7 8" key="1">
    <citation type="submission" date="2024-09" db="EMBL/GenBank/DDBJ databases">
        <title>Itraconazole resistance in Madurella fahalii resulting from another homologue of gene encoding cytochrome P450 14-alpha sterol demethylase (CYP51).</title>
        <authorList>
            <person name="Yoshioka I."/>
            <person name="Fahal A.H."/>
            <person name="Kaneko S."/>
            <person name="Yaguchi T."/>
        </authorList>
    </citation>
    <scope>NUCLEOTIDE SEQUENCE [LARGE SCALE GENOMIC DNA]</scope>
    <source>
        <strain evidence="7 8">IFM 68171</strain>
    </source>
</reference>
<keyword evidence="6" id="KW-0472">Membrane</keyword>
<dbReference type="PRINTS" id="PR00463">
    <property type="entry name" value="EP450I"/>
</dbReference>
<dbReference type="InterPro" id="IPR050121">
    <property type="entry name" value="Cytochrome_P450_monoxygenase"/>
</dbReference>
<evidence type="ECO:0000256" key="4">
    <source>
        <dbReference type="ARBA" id="ARBA00022723"/>
    </source>
</evidence>
<evidence type="ECO:0000313" key="8">
    <source>
        <dbReference type="Proteomes" id="UP001628179"/>
    </source>
</evidence>
<comment type="similarity">
    <text evidence="2">Belongs to the cytochrome P450 family.</text>
</comment>
<evidence type="ECO:0000256" key="1">
    <source>
        <dbReference type="ARBA" id="ARBA00001971"/>
    </source>
</evidence>
<dbReference type="InterPro" id="IPR001128">
    <property type="entry name" value="Cyt_P450"/>
</dbReference>
<keyword evidence="3" id="KW-0349">Heme</keyword>
<name>A0ABQ0GFP6_9PEZI</name>
<keyword evidence="6" id="KW-1133">Transmembrane helix</keyword>
<dbReference type="Proteomes" id="UP001628179">
    <property type="component" value="Unassembled WGS sequence"/>
</dbReference>
<evidence type="ECO:0000256" key="6">
    <source>
        <dbReference type="SAM" id="Phobius"/>
    </source>
</evidence>
<dbReference type="Pfam" id="PF00067">
    <property type="entry name" value="p450"/>
    <property type="match status" value="1"/>
</dbReference>
<evidence type="ECO:0000256" key="2">
    <source>
        <dbReference type="ARBA" id="ARBA00010617"/>
    </source>
</evidence>
<dbReference type="SUPFAM" id="SSF48264">
    <property type="entry name" value="Cytochrome P450"/>
    <property type="match status" value="1"/>
</dbReference>
<organism evidence="7 8">
    <name type="scientific">Madurella fahalii</name>
    <dbReference type="NCBI Taxonomy" id="1157608"/>
    <lineage>
        <taxon>Eukaryota</taxon>
        <taxon>Fungi</taxon>
        <taxon>Dikarya</taxon>
        <taxon>Ascomycota</taxon>
        <taxon>Pezizomycotina</taxon>
        <taxon>Sordariomycetes</taxon>
        <taxon>Sordariomycetidae</taxon>
        <taxon>Sordariales</taxon>
        <taxon>Sordariales incertae sedis</taxon>
        <taxon>Madurella</taxon>
    </lineage>
</organism>
<evidence type="ECO:0000256" key="3">
    <source>
        <dbReference type="ARBA" id="ARBA00022617"/>
    </source>
</evidence>
<keyword evidence="8" id="KW-1185">Reference proteome</keyword>
<keyword evidence="5" id="KW-0408">Iron</keyword>
<keyword evidence="4" id="KW-0479">Metal-binding</keyword>
<dbReference type="InterPro" id="IPR036396">
    <property type="entry name" value="Cyt_P450_sf"/>
</dbReference>
<dbReference type="CDD" id="cd11060">
    <property type="entry name" value="CYP57A1-like"/>
    <property type="match status" value="1"/>
</dbReference>
<evidence type="ECO:0000256" key="5">
    <source>
        <dbReference type="ARBA" id="ARBA00023004"/>
    </source>
</evidence>